<dbReference type="InterPro" id="IPR027417">
    <property type="entry name" value="P-loop_NTPase"/>
</dbReference>
<dbReference type="SUPFAM" id="SSF52540">
    <property type="entry name" value="P-loop containing nucleoside triphosphate hydrolases"/>
    <property type="match status" value="1"/>
</dbReference>
<dbReference type="Pfam" id="PF14490">
    <property type="entry name" value="HHH_RecD2"/>
    <property type="match status" value="1"/>
</dbReference>
<comment type="catalytic activity">
    <reaction evidence="3">
        <text>ATP + H2O = ADP + phosphate + H(+)</text>
        <dbReference type="Rhea" id="RHEA:13065"/>
        <dbReference type="ChEBI" id="CHEBI:15377"/>
        <dbReference type="ChEBI" id="CHEBI:15378"/>
        <dbReference type="ChEBI" id="CHEBI:30616"/>
        <dbReference type="ChEBI" id="CHEBI:43474"/>
        <dbReference type="ChEBI" id="CHEBI:456216"/>
        <dbReference type="EC" id="5.6.2.3"/>
    </reaction>
</comment>
<evidence type="ECO:0000259" key="5">
    <source>
        <dbReference type="Pfam" id="PF14490"/>
    </source>
</evidence>
<comment type="similarity">
    <text evidence="3">Belongs to the RecD family. RecD2 subfamily.</text>
</comment>
<dbReference type="PANTHER" id="PTHR43788">
    <property type="entry name" value="DNA2/NAM7 HELICASE FAMILY MEMBER"/>
    <property type="match status" value="1"/>
</dbReference>
<evidence type="ECO:0000259" key="6">
    <source>
        <dbReference type="Pfam" id="PF18335"/>
    </source>
</evidence>
<dbReference type="Proteomes" id="UP000679950">
    <property type="component" value="Unassembled WGS sequence"/>
</dbReference>
<dbReference type="Pfam" id="PF13604">
    <property type="entry name" value="AAA_30"/>
    <property type="match status" value="1"/>
</dbReference>
<evidence type="ECO:0000259" key="7">
    <source>
        <dbReference type="Pfam" id="PF23139"/>
    </source>
</evidence>
<keyword evidence="9" id="KW-1185">Reference proteome</keyword>
<dbReference type="EMBL" id="BORB01000001">
    <property type="protein sequence ID" value="GIN55876.1"/>
    <property type="molecule type" value="Genomic_DNA"/>
</dbReference>
<dbReference type="InterPro" id="IPR006345">
    <property type="entry name" value="RecD2"/>
</dbReference>
<dbReference type="CDD" id="cd18809">
    <property type="entry name" value="SF1_C_RecD"/>
    <property type="match status" value="1"/>
</dbReference>
<comment type="caution">
    <text evidence="8">The sequence shown here is derived from an EMBL/GenBank/DDBJ whole genome shotgun (WGS) entry which is preliminary data.</text>
</comment>
<feature type="domain" description="ATP-dependent RecD2 DNA helicase SH3" evidence="6">
    <location>
        <begin position="594"/>
        <end position="661"/>
    </location>
</feature>
<keyword evidence="1 3" id="KW-0547">Nucleotide-binding</keyword>
<dbReference type="RefSeq" id="WP_158323337.1">
    <property type="nucleotide sequence ID" value="NZ_BORB01000001.1"/>
</dbReference>
<dbReference type="NCBIfam" id="TIGR01448">
    <property type="entry name" value="recD_rel"/>
    <property type="match status" value="1"/>
</dbReference>
<dbReference type="Gene3D" id="2.30.30.940">
    <property type="match status" value="1"/>
</dbReference>
<protein>
    <recommendedName>
        <fullName evidence="3">ATP-dependent RecD2 DNA helicase</fullName>
        <ecNumber evidence="3">5.6.2.3</ecNumber>
    </recommendedName>
    <alternativeName>
        <fullName evidence="3">DNA 5'-3' helicase subunit RecD2</fullName>
    </alternativeName>
</protein>
<feature type="binding site" evidence="3">
    <location>
        <begin position="370"/>
        <end position="374"/>
    </location>
    <ligand>
        <name>ATP</name>
        <dbReference type="ChEBI" id="CHEBI:30616"/>
    </ligand>
</feature>
<keyword evidence="3" id="KW-0238">DNA-binding</keyword>
<organism evidence="8 9">
    <name type="scientific">Lederbergia ruris</name>
    <dbReference type="NCBI Taxonomy" id="217495"/>
    <lineage>
        <taxon>Bacteria</taxon>
        <taxon>Bacillati</taxon>
        <taxon>Bacillota</taxon>
        <taxon>Bacilli</taxon>
        <taxon>Bacillales</taxon>
        <taxon>Bacillaceae</taxon>
        <taxon>Lederbergia</taxon>
    </lineage>
</organism>
<keyword evidence="3" id="KW-0378">Hydrolase</keyword>
<dbReference type="InterPro" id="IPR050534">
    <property type="entry name" value="Coronavir_polyprotein_1ab"/>
</dbReference>
<dbReference type="PANTHER" id="PTHR43788:SF6">
    <property type="entry name" value="DNA HELICASE B"/>
    <property type="match status" value="1"/>
</dbReference>
<evidence type="ECO:0000313" key="8">
    <source>
        <dbReference type="EMBL" id="GIN55876.1"/>
    </source>
</evidence>
<gene>
    <name evidence="3 8" type="primary">recD2</name>
    <name evidence="8" type="ORF">J8TS2_01950</name>
</gene>
<dbReference type="Pfam" id="PF13538">
    <property type="entry name" value="UvrD_C_2"/>
    <property type="match status" value="1"/>
</dbReference>
<evidence type="ECO:0000256" key="1">
    <source>
        <dbReference type="ARBA" id="ARBA00022741"/>
    </source>
</evidence>
<dbReference type="Gene3D" id="3.40.50.300">
    <property type="entry name" value="P-loop containing nucleotide triphosphate hydrolases"/>
    <property type="match status" value="2"/>
</dbReference>
<feature type="domain" description="ATP-dependent RecD2 DNA helicase OB-fold" evidence="7">
    <location>
        <begin position="16"/>
        <end position="94"/>
    </location>
</feature>
<sequence length="801" mass="90821">MDVRQDSLDLFSEQEKYIQGRHLVTIFHNEQNFYSVVRIRIEKTDVEIKDKEAVIVGHFPKLQDEESYVFYGQMKEHPKFGLQFNASHFKKIMPQTKQGIVAYLSSELFKGIGKKTAERIVEVLGENAISRILEQPSLLDSIPKLGPETAKDLYNTLLEHQGLERIMVGLNQYGFGPQISMKIYQVYKEETLTILERNPYQLIEDVEGIGFGRADELGSQLGITGNHPDRIKAGCLYLLEQDCLKNGHVYLEAEELLEKVKGLLEDSQNIEIPYDNIAQAMISLEEEGKIIGEKKRIYLPSLYFAEKGIVTNLNRVMEQTEYADQFPESEFLLALGKLEERLNVQYAPSQKEAIQTALTSPMMILTGGPGTGKTTVIKGIVELYAELHGCSLDPKAYKQEEPFPILLTAPTGRAAKRMSESTELPAMTIHRLLGMTAQENLDSDGERELEGKLIIVDEMSMVDTWLAHQLFKALPSQIQVILVGDEDQLPSVGPGQVLKDLLHSHAVPVVQLTDIYRQKEGSSIIELAHQVKKGEIPTDLLKPQKDRSFIKCQTDQMGDVIKRIVLSAKKKGYTAMDVQVLAPMYRGPAGIDAMNQILQEIFNPNEDQKRKELSFGETKYRIGDKILQLVNQPEKNVFNGDIGEIISILTAKENTEKQDMVIASFEGTEVTYTRSDLNQITLAYCCSIHKSQGSEFPIVIMPIVRSYYRMLRRNLLYTGLTRSKKSLVLCGEEQAFQIGVQREDDQQRKTSLYEKLTLLQSNEEKEFVHVEELSEETWMMIDPMIGMENVTPYDFLETEGK</sequence>
<dbReference type="CDD" id="cd17933">
    <property type="entry name" value="DEXSc_RecD-like"/>
    <property type="match status" value="1"/>
</dbReference>
<feature type="domain" description="UvrD-like helicase C-terminal" evidence="4">
    <location>
        <begin position="682"/>
        <end position="729"/>
    </location>
</feature>
<accession>A0ABQ4KES3</accession>
<proteinExistence type="inferred from homology"/>
<dbReference type="InterPro" id="IPR029493">
    <property type="entry name" value="RecD2-like_HHH"/>
</dbReference>
<dbReference type="InterPro" id="IPR041451">
    <property type="entry name" value="RecD2_SH13"/>
</dbReference>
<dbReference type="EC" id="5.6.2.3" evidence="3"/>
<evidence type="ECO:0000256" key="3">
    <source>
        <dbReference type="HAMAP-Rule" id="MF_01488"/>
    </source>
</evidence>
<name>A0ABQ4KES3_9BACI</name>
<reference evidence="8 9" key="1">
    <citation type="submission" date="2021-03" db="EMBL/GenBank/DDBJ databases">
        <title>Antimicrobial resistance genes in bacteria isolated from Japanese honey, and their potential for conferring macrolide and lincosamide resistance in the American foulbrood pathogen Paenibacillus larvae.</title>
        <authorList>
            <person name="Okamoto M."/>
            <person name="Kumagai M."/>
            <person name="Kanamori H."/>
            <person name="Takamatsu D."/>
        </authorList>
    </citation>
    <scope>NUCLEOTIDE SEQUENCE [LARGE SCALE GENOMIC DNA]</scope>
    <source>
        <strain evidence="8 9">J8TS2</strain>
    </source>
</reference>
<keyword evidence="3" id="KW-0347">Helicase</keyword>
<evidence type="ECO:0000313" key="9">
    <source>
        <dbReference type="Proteomes" id="UP000679950"/>
    </source>
</evidence>
<comment type="function">
    <text evidence="3">DNA-dependent ATPase and ATP-dependent 5'-3' DNA helicase. Has no activity on blunt DNA or DNA with 3'-overhangs, requires at least 10 bases of 5'-ssDNA for helicase activity.</text>
</comment>
<dbReference type="Gene3D" id="1.10.10.2220">
    <property type="match status" value="1"/>
</dbReference>
<keyword evidence="3" id="KW-0413">Isomerase</keyword>
<dbReference type="InterPro" id="IPR027785">
    <property type="entry name" value="UvrD-like_helicase_C"/>
</dbReference>
<evidence type="ECO:0000259" key="4">
    <source>
        <dbReference type="Pfam" id="PF13538"/>
    </source>
</evidence>
<dbReference type="InterPro" id="IPR055446">
    <property type="entry name" value="RecD2_N_OB"/>
</dbReference>
<dbReference type="Pfam" id="PF23139">
    <property type="entry name" value="OB_YrrC"/>
    <property type="match status" value="1"/>
</dbReference>
<dbReference type="HAMAP" id="MF_01488">
    <property type="entry name" value="RecD2"/>
    <property type="match status" value="1"/>
</dbReference>
<feature type="domain" description="ATP-dependent RecD2 DNA helicase-like helix-hairpin-helix" evidence="5">
    <location>
        <begin position="159"/>
        <end position="250"/>
    </location>
</feature>
<keyword evidence="2 3" id="KW-0067">ATP-binding</keyword>
<dbReference type="Pfam" id="PF18335">
    <property type="entry name" value="SH3_13"/>
    <property type="match status" value="1"/>
</dbReference>
<evidence type="ECO:0000256" key="2">
    <source>
        <dbReference type="ARBA" id="ARBA00022840"/>
    </source>
</evidence>